<dbReference type="SUPFAM" id="SSF52540">
    <property type="entry name" value="P-loop containing nucleoside triphosphate hydrolases"/>
    <property type="match status" value="1"/>
</dbReference>
<evidence type="ECO:0000313" key="3">
    <source>
        <dbReference type="Proteomes" id="UP000054217"/>
    </source>
</evidence>
<dbReference type="STRING" id="870435.A0A0C3PH45"/>
<keyword evidence="3" id="KW-1185">Reference proteome</keyword>
<reference evidence="2 3" key="1">
    <citation type="submission" date="2014-04" db="EMBL/GenBank/DDBJ databases">
        <authorList>
            <consortium name="DOE Joint Genome Institute"/>
            <person name="Kuo A."/>
            <person name="Kohler A."/>
            <person name="Costa M.D."/>
            <person name="Nagy L.G."/>
            <person name="Floudas D."/>
            <person name="Copeland A."/>
            <person name="Barry K.W."/>
            <person name="Cichocki N."/>
            <person name="Veneault-Fourrey C."/>
            <person name="LaButti K."/>
            <person name="Lindquist E.A."/>
            <person name="Lipzen A."/>
            <person name="Lundell T."/>
            <person name="Morin E."/>
            <person name="Murat C."/>
            <person name="Sun H."/>
            <person name="Tunlid A."/>
            <person name="Henrissat B."/>
            <person name="Grigoriev I.V."/>
            <person name="Hibbett D.S."/>
            <person name="Martin F."/>
            <person name="Nordberg H.P."/>
            <person name="Cantor M.N."/>
            <person name="Hua S.X."/>
        </authorList>
    </citation>
    <scope>NUCLEOTIDE SEQUENCE [LARGE SCALE GENOMIC DNA]</scope>
    <source>
        <strain evidence="2 3">Marx 270</strain>
    </source>
</reference>
<dbReference type="GO" id="GO:0046404">
    <property type="term" value="F:ATP-dependent polydeoxyribonucleotide 5'-hydroxyl-kinase activity"/>
    <property type="evidence" value="ECO:0007669"/>
    <property type="project" value="TreeGrafter"/>
</dbReference>
<dbReference type="HOGENOM" id="CLU_073629_0_0_1"/>
<gene>
    <name evidence="2" type="ORF">M404DRAFT_394416</name>
</gene>
<dbReference type="EMBL" id="KN831959">
    <property type="protein sequence ID" value="KIO07746.1"/>
    <property type="molecule type" value="Genomic_DNA"/>
</dbReference>
<dbReference type="AlphaFoldDB" id="A0A0C3PH45"/>
<dbReference type="GO" id="GO:0003690">
    <property type="term" value="F:double-stranded DNA binding"/>
    <property type="evidence" value="ECO:0007669"/>
    <property type="project" value="TreeGrafter"/>
</dbReference>
<dbReference type="GO" id="GO:0006281">
    <property type="term" value="P:DNA repair"/>
    <property type="evidence" value="ECO:0007669"/>
    <property type="project" value="TreeGrafter"/>
</dbReference>
<evidence type="ECO:0000313" key="2">
    <source>
        <dbReference type="EMBL" id="KIO07746.1"/>
    </source>
</evidence>
<evidence type="ECO:0000256" key="1">
    <source>
        <dbReference type="SAM" id="MobiDB-lite"/>
    </source>
</evidence>
<accession>A0A0C3PH45</accession>
<reference evidence="3" key="2">
    <citation type="submission" date="2015-01" db="EMBL/GenBank/DDBJ databases">
        <title>Evolutionary Origins and Diversification of the Mycorrhizal Mutualists.</title>
        <authorList>
            <consortium name="DOE Joint Genome Institute"/>
            <consortium name="Mycorrhizal Genomics Consortium"/>
            <person name="Kohler A."/>
            <person name="Kuo A."/>
            <person name="Nagy L.G."/>
            <person name="Floudas D."/>
            <person name="Copeland A."/>
            <person name="Barry K.W."/>
            <person name="Cichocki N."/>
            <person name="Veneault-Fourrey C."/>
            <person name="LaButti K."/>
            <person name="Lindquist E.A."/>
            <person name="Lipzen A."/>
            <person name="Lundell T."/>
            <person name="Morin E."/>
            <person name="Murat C."/>
            <person name="Riley R."/>
            <person name="Ohm R."/>
            <person name="Sun H."/>
            <person name="Tunlid A."/>
            <person name="Henrissat B."/>
            <person name="Grigoriev I.V."/>
            <person name="Hibbett D.S."/>
            <person name="Martin F."/>
        </authorList>
    </citation>
    <scope>NUCLEOTIDE SEQUENCE [LARGE SCALE GENOMIC DNA]</scope>
    <source>
        <strain evidence="3">Marx 270</strain>
    </source>
</reference>
<dbReference type="GO" id="GO:0046403">
    <property type="term" value="F:polynucleotide 3'-phosphatase activity"/>
    <property type="evidence" value="ECO:0007669"/>
    <property type="project" value="TreeGrafter"/>
</dbReference>
<organism evidence="2 3">
    <name type="scientific">Pisolithus tinctorius Marx 270</name>
    <dbReference type="NCBI Taxonomy" id="870435"/>
    <lineage>
        <taxon>Eukaryota</taxon>
        <taxon>Fungi</taxon>
        <taxon>Dikarya</taxon>
        <taxon>Basidiomycota</taxon>
        <taxon>Agaricomycotina</taxon>
        <taxon>Agaricomycetes</taxon>
        <taxon>Agaricomycetidae</taxon>
        <taxon>Boletales</taxon>
        <taxon>Sclerodermatineae</taxon>
        <taxon>Pisolithaceae</taxon>
        <taxon>Pisolithus</taxon>
    </lineage>
</organism>
<dbReference type="InParanoid" id="A0A0C3PH45"/>
<dbReference type="Gene3D" id="3.40.50.300">
    <property type="entry name" value="P-loop containing nucleotide triphosphate hydrolases"/>
    <property type="match status" value="1"/>
</dbReference>
<dbReference type="PANTHER" id="PTHR12083">
    <property type="entry name" value="BIFUNCTIONAL POLYNUCLEOTIDE PHOSPHATASE/KINASE"/>
    <property type="match status" value="1"/>
</dbReference>
<feature type="compositionally biased region" description="Polar residues" evidence="1">
    <location>
        <begin position="266"/>
        <end position="279"/>
    </location>
</feature>
<dbReference type="InterPro" id="IPR027417">
    <property type="entry name" value="P-loop_NTPase"/>
</dbReference>
<evidence type="ECO:0008006" key="4">
    <source>
        <dbReference type="Google" id="ProtNLM"/>
    </source>
</evidence>
<sequence>MSEISPPDPFDGEQTMLILVGLVASGKSTFAEALERHFPRFRRCNQDDLGNRQLVEELAHQTLQEGLSPCIDRTNFNAIQRSYWTNIARSFPRTTISIIVFDTPYHVCASRLQHRTSHPTINDAQQGLAILARFASQFRPPSHDEDYDHILYLKPSDLPSPEYTRDDISSILSRLRASAGQTGRAVQPHITSYFGTRGSHSISRGGPTRGYRALHGDRGSRRRSSQSRAFYRHTSFPPSGTNRDEWRVSATGSQESGPQGLWPVQDRTSQRGNSSTTRG</sequence>
<dbReference type="Proteomes" id="UP000054217">
    <property type="component" value="Unassembled WGS sequence"/>
</dbReference>
<name>A0A0C3PH45_PISTI</name>
<dbReference type="OrthoDB" id="3512845at2759"/>
<dbReference type="Pfam" id="PF13671">
    <property type="entry name" value="AAA_33"/>
    <property type="match status" value="1"/>
</dbReference>
<proteinExistence type="predicted"/>
<feature type="region of interest" description="Disordered" evidence="1">
    <location>
        <begin position="194"/>
        <end position="279"/>
    </location>
</feature>
<dbReference type="PANTHER" id="PTHR12083:SF9">
    <property type="entry name" value="BIFUNCTIONAL POLYNUCLEOTIDE PHOSPHATASE_KINASE"/>
    <property type="match status" value="1"/>
</dbReference>
<protein>
    <recommendedName>
        <fullName evidence="4">P-loop containing nucleoside triphosphate hydrolase protein</fullName>
    </recommendedName>
</protein>